<proteinExistence type="predicted"/>
<protein>
    <recommendedName>
        <fullName evidence="4">LGFP repeat-containing protein</fullName>
    </recommendedName>
</protein>
<evidence type="ECO:0000313" key="2">
    <source>
        <dbReference type="EMBL" id="MDP5227098.1"/>
    </source>
</evidence>
<dbReference type="Pfam" id="PF08310">
    <property type="entry name" value="LGFP"/>
    <property type="match status" value="4"/>
</dbReference>
<keyword evidence="3" id="KW-1185">Reference proteome</keyword>
<dbReference type="EMBL" id="JAVALS010000004">
    <property type="protein sequence ID" value="MDP5227098.1"/>
    <property type="molecule type" value="Genomic_DNA"/>
</dbReference>
<reference evidence="2 3" key="1">
    <citation type="submission" date="2023-08" db="EMBL/GenBank/DDBJ databases">
        <title>Arthrobacter horti sp. nov., isolated from forest soil.</title>
        <authorList>
            <person name="Park M."/>
        </authorList>
    </citation>
    <scope>NUCLEOTIDE SEQUENCE [LARGE SCALE GENOMIC DNA]</scope>
    <source>
        <strain evidence="2 3">YJM1</strain>
    </source>
</reference>
<evidence type="ECO:0008006" key="4">
    <source>
        <dbReference type="Google" id="ProtNLM"/>
    </source>
</evidence>
<gene>
    <name evidence="2" type="ORF">Q9R02_08045</name>
</gene>
<comment type="caution">
    <text evidence="2">The sequence shown here is derived from an EMBL/GenBank/DDBJ whole genome shotgun (WGS) entry which is preliminary data.</text>
</comment>
<dbReference type="InterPro" id="IPR013207">
    <property type="entry name" value="LGFP"/>
</dbReference>
<name>A0ABT9IND6_9MICC</name>
<feature type="region of interest" description="Disordered" evidence="1">
    <location>
        <begin position="1"/>
        <end position="35"/>
    </location>
</feature>
<dbReference type="Proteomes" id="UP001232725">
    <property type="component" value="Unassembled WGS sequence"/>
</dbReference>
<evidence type="ECO:0000256" key="1">
    <source>
        <dbReference type="SAM" id="MobiDB-lite"/>
    </source>
</evidence>
<accession>A0ABT9IND6</accession>
<organism evidence="2 3">
    <name type="scientific">Arthrobacter horti</name>
    <dbReference type="NCBI Taxonomy" id="3068273"/>
    <lineage>
        <taxon>Bacteria</taxon>
        <taxon>Bacillati</taxon>
        <taxon>Actinomycetota</taxon>
        <taxon>Actinomycetes</taxon>
        <taxon>Micrococcales</taxon>
        <taxon>Micrococcaceae</taxon>
        <taxon>Arthrobacter</taxon>
    </lineage>
</organism>
<dbReference type="RefSeq" id="WP_305996150.1">
    <property type="nucleotide sequence ID" value="NZ_JAVALS010000004.1"/>
</dbReference>
<sequence length="525" mass="56757">MNTTAVTSPAAMPTTAADVTGSPKPPTAATTPAAPATTAVAQSPATASAVPVGSAFTAWYGINGNSGTFGEPIADQVCPSAGFCTQDFQNGTAYWKPSLGAHGVLKTSDPGAKYFADGGYATYGMPDGEIGWFLADDAFNVPESHQQSFEKAIIVVPSGSPAFTLDHSQPIVKQFQPVGSYGFVQWLGPVTCGLPQGACSADFLGIFTSAMPRSIVRTYSLGTSTLGSIAVNGPEWNRWKSLGGEAGWAGYPLKTNCQFYNAPGYCETKFQQAAIYSTAQKTVLVKGAMLRWDGDVWNLGLYGVPLADEQCGLTQGGCRQEFSGGTIMWTPATNSQPVKGGIRTKWKAMGGEAGRLGYPTGPEQCFGWSSSTWDQSGCYQWFQGGIIWWSPATGAHAVWGAIMGAYQRANWVWFDRYSVTYAGQSLGYPISEENCSGPGGGCYQWFQYGIIWWSPTTGAQRVMNGDMKVYESLNWAWGRLGYPTSEEQSWLPSTVYPYNVWGTRQYFQRGYLTWHPRYGITVTYY</sequence>
<evidence type="ECO:0000313" key="3">
    <source>
        <dbReference type="Proteomes" id="UP001232725"/>
    </source>
</evidence>